<protein>
    <recommendedName>
        <fullName evidence="3">protein O-GlcNAc transferase</fullName>
        <ecNumber evidence="3">2.4.1.255</ecNumber>
    </recommendedName>
</protein>
<accession>A0A521FI67</accession>
<dbReference type="GO" id="GO:0008417">
    <property type="term" value="F:fucosyltransferase activity"/>
    <property type="evidence" value="ECO:0007669"/>
    <property type="project" value="InterPro"/>
</dbReference>
<feature type="repeat" description="TPR" evidence="11">
    <location>
        <begin position="139"/>
        <end position="172"/>
    </location>
</feature>
<dbReference type="SUPFAM" id="SSF48452">
    <property type="entry name" value="TPR-like"/>
    <property type="match status" value="1"/>
</dbReference>
<dbReference type="Pfam" id="PF05050">
    <property type="entry name" value="Methyltransf_21"/>
    <property type="match status" value="1"/>
</dbReference>
<evidence type="ECO:0000256" key="9">
    <source>
        <dbReference type="ARBA" id="ARBA00022803"/>
    </source>
</evidence>
<keyword evidence="4" id="KW-1003">Cell membrane</keyword>
<keyword evidence="7 14" id="KW-0808">Transferase</keyword>
<comment type="similarity">
    <text evidence="2">Belongs to the glycosyltransferase 41 family. O-GlcNAc transferase subfamily.</text>
</comment>
<dbReference type="Gene3D" id="3.40.50.150">
    <property type="entry name" value="Vaccinia Virus protein VP39"/>
    <property type="match status" value="1"/>
</dbReference>
<sequence>MKAQLAKAQALLNLKKPKTDEAMKLLQPLVNKKNAPWPAFHFSGIAMVQKGDYAMALSFLQEAVKQGSDEPETYHAISICYFNMADYDQAELYANKALKKNPKFFKGWLHLGSLYRAQARLDEALSCFQKANQIDPTSAGVAYRIGEIYADQGVLDKAVELFNITLKIDKEYLTAYLAKADILIKQSKYDEAEDTIYEVLSINPSNVPAKVSLAELFKYKGNYDKAIELYEQLMERFPKLAGVRINYALCMQELGNFEESESNYLKAFEDAPSEFEALSNYLMSVHYNPERTKQEIYDAHMLWDQNFAPEERPARPVPYDKREGKKLRVGFLSGGFRTHPVGWMIISALENLPRDQFEVYCYTTHNRFDRITKRIHEASDRWQSVIGYSDEVIACMIRDDEIDILVELSGHAADTRLKTVVKEPAPVMVKWVGGLFNTTGLESVDYLITDHQETPEGEEEFYTEKLVRMPDDYICFLPPEYAPDVAGLPAKEKGHITFGCFNNPTKVNDVILEKWATIMKQVPNSKLFLKSKQYDTTALRERIIETMERFEISEDRLIFDGQSKHHELLNCYNQVDIALDPWPYSGGLTTCEALWMGTPVITTPGPTFAGRHSTTHLHNVGLPEWIAEDWDEYIGKAVELASDKEKLAEIRAGLREKIAQSPVCDGKRFGAHLSEAFRSMWKQRVKGYENNLPEGEWQDHIEVPALSDEEISKITIQKDVFEQVDEVESDFIQQGIAEALGGDPVYSNGSSENGSVNGTAGQKPKETACYKIGTKDGVTICTPKDRQMMTPYVLLEQNQWYENELNFIRDYLKAGMNFVDVGAGFGAYALPAAKLVGDEGKVFSFEPGSTAKKHLELSKQENGFENLEIVGKAISSEAGNSAWKTAETPELNRLDDDGKEEVATTTLDNWWQFEGEPTIDFLKIDVNGLEAGVIEGASSLLEQQAPVLLVSIAEGNAKSISEALTSKGYKLYEYIPGAGVLADHEPDAGFDPYMQNLIAIKEEKVNDFKLEGWLYDGSVTPFDVESTLWKTELSKLPWTEALMEQWSNHNNSPEVAHYLTALNYLLEAEKIDATNSDLSQPRSQKASFQLNAAQILINLYNQGANSTSVVFTLVRVLSALGKRGQAVEVMQKLIQNTKLGQENMNVDLPFLLPVPEQDETSVKTELSKWLMVRTVEAWILIKDLTTYVSGPQEQKLLEVLEGNPEVLSRLNDFKTKDPNQPVVAHVNGSTNGVKVTKKPQANVVHVCFNHVYAQSLSDLIEHANRHSHQKHGLFIEGHRAIADYSVAIDNNPASIIFNFKKDMQSILDVCLKDEVDMVMFHGIFFDWQKKLIKAIGDSKHIGWVIWGGDLYNPVKNNELESLPAKLINSIHTSVKGDRELFSKYYHKVEGFDFAYPYPGLYGKVGEDLPTQSEKRIVVGNSGDASNNHIQILKELSKKKDIGDYQIVLPVAYNFSPEYKSLIEEHISKYGLKGQVQFYEKFISPDEYLNFIASSEIFIAAHDRQQAMGNILMSLYLGKKTILKEKISIHGKEETNPGWLYLTEPGLEPTTFEAFTKTQSLKEMSHSNMDSIGKTREIIEKSFGLNTRMEELLKACEVIAK</sequence>
<dbReference type="Pfam" id="PF14559">
    <property type="entry name" value="TPR_19"/>
    <property type="match status" value="1"/>
</dbReference>
<feature type="domain" description="O-GlcNAc transferase C-terminal" evidence="13">
    <location>
        <begin position="322"/>
        <end position="473"/>
    </location>
</feature>
<dbReference type="Proteomes" id="UP000317557">
    <property type="component" value="Unassembled WGS sequence"/>
</dbReference>
<dbReference type="GO" id="GO:0009246">
    <property type="term" value="P:enterobacterial common antigen biosynthetic process"/>
    <property type="evidence" value="ECO:0007669"/>
    <property type="project" value="InterPro"/>
</dbReference>
<evidence type="ECO:0000259" key="12">
    <source>
        <dbReference type="Pfam" id="PF05050"/>
    </source>
</evidence>
<dbReference type="OrthoDB" id="1083028at2"/>
<dbReference type="SMART" id="SM00028">
    <property type="entry name" value="TPR"/>
    <property type="match status" value="6"/>
</dbReference>
<evidence type="ECO:0000256" key="7">
    <source>
        <dbReference type="ARBA" id="ARBA00022679"/>
    </source>
</evidence>
<dbReference type="NCBIfam" id="TIGR01444">
    <property type="entry name" value="fkbM_fam"/>
    <property type="match status" value="1"/>
</dbReference>
<dbReference type="SUPFAM" id="SSF53756">
    <property type="entry name" value="UDP-Glycosyltransferase/glycogen phosphorylase"/>
    <property type="match status" value="1"/>
</dbReference>
<dbReference type="Gene3D" id="3.40.50.2000">
    <property type="entry name" value="Glycogen Phosphorylase B"/>
    <property type="match status" value="1"/>
</dbReference>
<dbReference type="EC" id="2.4.1.255" evidence="3"/>
<evidence type="ECO:0000256" key="1">
    <source>
        <dbReference type="ARBA" id="ARBA00004922"/>
    </source>
</evidence>
<feature type="domain" description="Methyltransferase FkbM" evidence="12">
    <location>
        <begin position="820"/>
        <end position="953"/>
    </location>
</feature>
<dbReference type="Gene3D" id="1.25.40.10">
    <property type="entry name" value="Tetratricopeptide repeat domain"/>
    <property type="match status" value="1"/>
</dbReference>
<keyword evidence="14" id="KW-0489">Methyltransferase</keyword>
<evidence type="ECO:0000259" key="13">
    <source>
        <dbReference type="Pfam" id="PF13844"/>
    </source>
</evidence>
<keyword evidence="15" id="KW-1185">Reference proteome</keyword>
<evidence type="ECO:0000256" key="6">
    <source>
        <dbReference type="ARBA" id="ARBA00022676"/>
    </source>
</evidence>
<evidence type="ECO:0000313" key="14">
    <source>
        <dbReference type="EMBL" id="SMO95907.1"/>
    </source>
</evidence>
<evidence type="ECO:0000256" key="4">
    <source>
        <dbReference type="ARBA" id="ARBA00022475"/>
    </source>
</evidence>
<keyword evidence="8" id="KW-0677">Repeat</keyword>
<dbReference type="Gene3D" id="3.40.50.11380">
    <property type="match status" value="1"/>
</dbReference>
<keyword evidence="9 11" id="KW-0802">TPR repeat</keyword>
<dbReference type="RefSeq" id="WP_142456151.1">
    <property type="nucleotide sequence ID" value="NZ_FXTP01000019.1"/>
</dbReference>
<feature type="repeat" description="TPR" evidence="11">
    <location>
        <begin position="71"/>
        <end position="104"/>
    </location>
</feature>
<evidence type="ECO:0000256" key="5">
    <source>
        <dbReference type="ARBA" id="ARBA00022519"/>
    </source>
</evidence>
<feature type="repeat" description="TPR" evidence="11">
    <location>
        <begin position="207"/>
        <end position="240"/>
    </location>
</feature>
<dbReference type="Pfam" id="PF07429">
    <property type="entry name" value="Glyco_transf_56"/>
    <property type="match status" value="1"/>
</dbReference>
<dbReference type="InterPro" id="IPR029063">
    <property type="entry name" value="SAM-dependent_MTases_sf"/>
</dbReference>
<keyword evidence="6" id="KW-0328">Glycosyltransferase</keyword>
<evidence type="ECO:0000256" key="11">
    <source>
        <dbReference type="PROSITE-ProRule" id="PRU00339"/>
    </source>
</evidence>
<dbReference type="InterPro" id="IPR006342">
    <property type="entry name" value="FkbM_mtfrase"/>
</dbReference>
<dbReference type="InterPro" id="IPR011990">
    <property type="entry name" value="TPR-like_helical_dom_sf"/>
</dbReference>
<dbReference type="Pfam" id="PF13432">
    <property type="entry name" value="TPR_16"/>
    <property type="match status" value="2"/>
</dbReference>
<comment type="pathway">
    <text evidence="1">Protein modification; protein glycosylation.</text>
</comment>
<evidence type="ECO:0000256" key="3">
    <source>
        <dbReference type="ARBA" id="ARBA00011970"/>
    </source>
</evidence>
<dbReference type="InterPro" id="IPR009993">
    <property type="entry name" value="WecF"/>
</dbReference>
<name>A0A521FI67_9BACT</name>
<dbReference type="PANTHER" id="PTHR44835">
    <property type="entry name" value="UDP-N-ACETYLGLUCOSAMINE--PEPTIDE N-ACETYLGLUCOSAMINYLTRANSFERASE SPINDLY-RELATED"/>
    <property type="match status" value="1"/>
</dbReference>
<organism evidence="14 15">
    <name type="scientific">Gracilimonas mengyeensis</name>
    <dbReference type="NCBI Taxonomy" id="1302730"/>
    <lineage>
        <taxon>Bacteria</taxon>
        <taxon>Pseudomonadati</taxon>
        <taxon>Balneolota</taxon>
        <taxon>Balneolia</taxon>
        <taxon>Balneolales</taxon>
        <taxon>Balneolaceae</taxon>
        <taxon>Gracilimonas</taxon>
    </lineage>
</organism>
<keyword evidence="5" id="KW-0997">Cell inner membrane</keyword>
<feature type="domain" description="O-GlcNAc transferase C-terminal" evidence="13">
    <location>
        <begin position="495"/>
        <end position="671"/>
    </location>
</feature>
<feature type="repeat" description="TPR" evidence="11">
    <location>
        <begin position="105"/>
        <end position="138"/>
    </location>
</feature>
<keyword evidence="10" id="KW-0472">Membrane</keyword>
<gene>
    <name evidence="14" type="ORF">SAMN06265219_11957</name>
</gene>
<evidence type="ECO:0000256" key="8">
    <source>
        <dbReference type="ARBA" id="ARBA00022737"/>
    </source>
</evidence>
<dbReference type="EMBL" id="FXTP01000019">
    <property type="protein sequence ID" value="SMO95907.1"/>
    <property type="molecule type" value="Genomic_DNA"/>
</dbReference>
<dbReference type="InterPro" id="IPR029489">
    <property type="entry name" value="OGT/SEC/SPY_C"/>
</dbReference>
<dbReference type="GO" id="GO:0032259">
    <property type="term" value="P:methylation"/>
    <property type="evidence" value="ECO:0007669"/>
    <property type="project" value="UniProtKB-KW"/>
</dbReference>
<dbReference type="InterPro" id="IPR019734">
    <property type="entry name" value="TPR_rpt"/>
</dbReference>
<evidence type="ECO:0000313" key="15">
    <source>
        <dbReference type="Proteomes" id="UP000317557"/>
    </source>
</evidence>
<dbReference type="SUPFAM" id="SSF53335">
    <property type="entry name" value="S-adenosyl-L-methionine-dependent methyltransferases"/>
    <property type="match status" value="1"/>
</dbReference>
<dbReference type="Pfam" id="PF13844">
    <property type="entry name" value="Glyco_transf_41"/>
    <property type="match status" value="2"/>
</dbReference>
<reference evidence="14 15" key="1">
    <citation type="submission" date="2017-05" db="EMBL/GenBank/DDBJ databases">
        <authorList>
            <person name="Varghese N."/>
            <person name="Submissions S."/>
        </authorList>
    </citation>
    <scope>NUCLEOTIDE SEQUENCE [LARGE SCALE GENOMIC DNA]</scope>
    <source>
        <strain evidence="14 15">DSM 21985</strain>
    </source>
</reference>
<dbReference type="GO" id="GO:0097363">
    <property type="term" value="F:protein O-acetylglucosaminyltransferase activity"/>
    <property type="evidence" value="ECO:0007669"/>
    <property type="project" value="UniProtKB-EC"/>
</dbReference>
<dbReference type="InterPro" id="IPR051939">
    <property type="entry name" value="Glycosyltr_41/O-GlcNAc_trsf"/>
</dbReference>
<evidence type="ECO:0000256" key="2">
    <source>
        <dbReference type="ARBA" id="ARBA00005386"/>
    </source>
</evidence>
<evidence type="ECO:0000256" key="10">
    <source>
        <dbReference type="ARBA" id="ARBA00023136"/>
    </source>
</evidence>
<dbReference type="PROSITE" id="PS50005">
    <property type="entry name" value="TPR"/>
    <property type="match status" value="5"/>
</dbReference>
<feature type="repeat" description="TPR" evidence="11">
    <location>
        <begin position="173"/>
        <end position="206"/>
    </location>
</feature>
<dbReference type="GO" id="GO:0008168">
    <property type="term" value="F:methyltransferase activity"/>
    <property type="evidence" value="ECO:0007669"/>
    <property type="project" value="UniProtKB-KW"/>
</dbReference>
<dbReference type="PANTHER" id="PTHR44835:SF1">
    <property type="entry name" value="PROTEIN O-GLCNAC TRANSFERASE"/>
    <property type="match status" value="1"/>
</dbReference>
<proteinExistence type="inferred from homology"/>